<gene>
    <name evidence="2" type="ORF">LX66_3248</name>
</gene>
<comment type="caution">
    <text evidence="2">The sequence shown here is derived from an EMBL/GenBank/DDBJ whole genome shotgun (WGS) entry which is preliminary data.</text>
</comment>
<feature type="region of interest" description="Disordered" evidence="1">
    <location>
        <begin position="1"/>
        <end position="30"/>
    </location>
</feature>
<evidence type="ECO:0000313" key="3">
    <source>
        <dbReference type="Proteomes" id="UP000316778"/>
    </source>
</evidence>
<evidence type="ECO:0000256" key="1">
    <source>
        <dbReference type="SAM" id="MobiDB-lite"/>
    </source>
</evidence>
<proteinExistence type="predicted"/>
<name>A0A562T7I4_CHIJA</name>
<dbReference type="RefSeq" id="WP_145715260.1">
    <property type="nucleotide sequence ID" value="NZ_BAAAFY010000001.1"/>
</dbReference>
<dbReference type="Proteomes" id="UP000316778">
    <property type="component" value="Unassembled WGS sequence"/>
</dbReference>
<keyword evidence="3" id="KW-1185">Reference proteome</keyword>
<dbReference type="EMBL" id="VLLG01000003">
    <property type="protein sequence ID" value="TWI89154.1"/>
    <property type="molecule type" value="Genomic_DNA"/>
</dbReference>
<accession>A0A562T7I4</accession>
<dbReference type="AlphaFoldDB" id="A0A562T7I4"/>
<protein>
    <submittedName>
        <fullName evidence="2">Uncharacterized protein</fullName>
    </submittedName>
</protein>
<organism evidence="2 3">
    <name type="scientific">Chitinophaga japonensis</name>
    <name type="common">Flexibacter japonensis</name>
    <dbReference type="NCBI Taxonomy" id="104662"/>
    <lineage>
        <taxon>Bacteria</taxon>
        <taxon>Pseudomonadati</taxon>
        <taxon>Bacteroidota</taxon>
        <taxon>Chitinophagia</taxon>
        <taxon>Chitinophagales</taxon>
        <taxon>Chitinophagaceae</taxon>
        <taxon>Chitinophaga</taxon>
    </lineage>
</organism>
<evidence type="ECO:0000313" key="2">
    <source>
        <dbReference type="EMBL" id="TWI89154.1"/>
    </source>
</evidence>
<reference evidence="2 3" key="1">
    <citation type="journal article" date="2013" name="Stand. Genomic Sci.">
        <title>Genomic Encyclopedia of Type Strains, Phase I: The one thousand microbial genomes (KMG-I) project.</title>
        <authorList>
            <person name="Kyrpides N.C."/>
            <person name="Woyke T."/>
            <person name="Eisen J.A."/>
            <person name="Garrity G."/>
            <person name="Lilburn T.G."/>
            <person name="Beck B.J."/>
            <person name="Whitman W.B."/>
            <person name="Hugenholtz P."/>
            <person name="Klenk H.P."/>
        </authorList>
    </citation>
    <scope>NUCLEOTIDE SEQUENCE [LARGE SCALE GENOMIC DNA]</scope>
    <source>
        <strain evidence="2 3">DSM 13484</strain>
    </source>
</reference>
<sequence>MQHAQHSSHETRPQARAIATTPGSAGKSMPAVLPGPAVAQLKPATWKLLVVIKKKDKVLNKKMADIIYDDETSIAVSDIQRQLENFEGGFYHVIMHYTRATATNSAVKNSNTKIGPDQIKANGQFFLAELQIADDREVLEQLRNEKKARPPEVIKKAALQGIIEAHGFTSIVTANHIDNARKDTGEENNGVKEQQVQQVIGKTLFIDPLFSPPGAENQYHDILARQGAAVSASNVAGFPFYLVAGSGVTLGVLAACVYTDEVNSLGVAVKHYIHIDRPDNVLEE</sequence>